<name>F4RA53_MELLP</name>
<feature type="non-terminal residue" evidence="5">
    <location>
        <position position="188"/>
    </location>
</feature>
<accession>F4RA53</accession>
<protein>
    <recommendedName>
        <fullName evidence="2">Autophagy-related protein 14</fullName>
    </recommendedName>
</protein>
<evidence type="ECO:0000256" key="2">
    <source>
        <dbReference type="ARBA" id="ARBA00013807"/>
    </source>
</evidence>
<evidence type="ECO:0000256" key="4">
    <source>
        <dbReference type="SAM" id="MobiDB-lite"/>
    </source>
</evidence>
<evidence type="ECO:0000313" key="5">
    <source>
        <dbReference type="EMBL" id="EGG10842.1"/>
    </source>
</evidence>
<dbReference type="GeneID" id="18931685"/>
<dbReference type="AlphaFoldDB" id="F4RA53"/>
<sequence length="188" mass="21530">MECDVCEQPGRRKFFCEVCLKERLLIHRSSLKRLGENHEATVKRALPVLEAPDGVQERRIAKARRARLLSDCLSLESKDVQVTDALRQSQTIIVAKRTQLSIRRNRLNQAREQLESRRSPAKSSTKQQSYIPGVPLSTSATNLIDIRQQILITEQHWGEVIKNLIVVRRSLISQLLSIYPITAHRTSE</sequence>
<dbReference type="Pfam" id="PF10186">
    <property type="entry name" value="ATG14"/>
    <property type="match status" value="1"/>
</dbReference>
<reference evidence="6" key="1">
    <citation type="journal article" date="2011" name="Proc. Natl. Acad. Sci. U.S.A.">
        <title>Obligate biotrophy features unraveled by the genomic analysis of rust fungi.</title>
        <authorList>
            <person name="Duplessis S."/>
            <person name="Cuomo C.A."/>
            <person name="Lin Y.-C."/>
            <person name="Aerts A."/>
            <person name="Tisserant E."/>
            <person name="Veneault-Fourrey C."/>
            <person name="Joly D.L."/>
            <person name="Hacquard S."/>
            <person name="Amselem J."/>
            <person name="Cantarel B.L."/>
            <person name="Chiu R."/>
            <person name="Coutinho P.M."/>
            <person name="Feau N."/>
            <person name="Field M."/>
            <person name="Frey P."/>
            <person name="Gelhaye E."/>
            <person name="Goldberg J."/>
            <person name="Grabherr M.G."/>
            <person name="Kodira C.D."/>
            <person name="Kohler A."/>
            <person name="Kuees U."/>
            <person name="Lindquist E.A."/>
            <person name="Lucas S.M."/>
            <person name="Mago R."/>
            <person name="Mauceli E."/>
            <person name="Morin E."/>
            <person name="Murat C."/>
            <person name="Pangilinan J.L."/>
            <person name="Park R."/>
            <person name="Pearson M."/>
            <person name="Quesneville H."/>
            <person name="Rouhier N."/>
            <person name="Sakthikumar S."/>
            <person name="Salamov A.A."/>
            <person name="Schmutz J."/>
            <person name="Selles B."/>
            <person name="Shapiro H."/>
            <person name="Tanguay P."/>
            <person name="Tuskan G.A."/>
            <person name="Henrissat B."/>
            <person name="Van de Peer Y."/>
            <person name="Rouze P."/>
            <person name="Ellis J.G."/>
            <person name="Dodds P.N."/>
            <person name="Schein J.E."/>
            <person name="Zhong S."/>
            <person name="Hamelin R.C."/>
            <person name="Grigoriev I.V."/>
            <person name="Szabo L.J."/>
            <person name="Martin F."/>
        </authorList>
    </citation>
    <scope>NUCLEOTIDE SEQUENCE [LARGE SCALE GENOMIC DNA]</scope>
    <source>
        <strain evidence="6">98AG31 / pathotype 3-4-7</strain>
    </source>
</reference>
<dbReference type="Proteomes" id="UP000001072">
    <property type="component" value="Unassembled WGS sequence"/>
</dbReference>
<dbReference type="EMBL" id="GL883094">
    <property type="protein sequence ID" value="EGG10842.1"/>
    <property type="molecule type" value="Genomic_DNA"/>
</dbReference>
<proteinExistence type="inferred from homology"/>
<dbReference type="InterPro" id="IPR018791">
    <property type="entry name" value="UV_resistance/autophagy_Atg14"/>
</dbReference>
<dbReference type="GO" id="GO:0005737">
    <property type="term" value="C:cytoplasm"/>
    <property type="evidence" value="ECO:0007669"/>
    <property type="project" value="UniProtKB-ARBA"/>
</dbReference>
<organism evidence="6">
    <name type="scientific">Melampsora larici-populina (strain 98AG31 / pathotype 3-4-7)</name>
    <name type="common">Poplar leaf rust fungus</name>
    <dbReference type="NCBI Taxonomy" id="747676"/>
    <lineage>
        <taxon>Eukaryota</taxon>
        <taxon>Fungi</taxon>
        <taxon>Dikarya</taxon>
        <taxon>Basidiomycota</taxon>
        <taxon>Pucciniomycotina</taxon>
        <taxon>Pucciniomycetes</taxon>
        <taxon>Pucciniales</taxon>
        <taxon>Melampsoraceae</taxon>
        <taxon>Melampsora</taxon>
    </lineage>
</organism>
<dbReference type="eggNOG" id="ENOG502R2NZ">
    <property type="taxonomic scope" value="Eukaryota"/>
</dbReference>
<feature type="compositionally biased region" description="Polar residues" evidence="4">
    <location>
        <begin position="121"/>
        <end position="133"/>
    </location>
</feature>
<evidence type="ECO:0000256" key="3">
    <source>
        <dbReference type="ARBA" id="ARBA00023054"/>
    </source>
</evidence>
<gene>
    <name evidence="5" type="ORF">MELLADRAFT_70943</name>
</gene>
<keyword evidence="6" id="KW-1185">Reference proteome</keyword>
<dbReference type="RefSeq" id="XP_007406311.1">
    <property type="nucleotide sequence ID" value="XM_007406249.1"/>
</dbReference>
<dbReference type="InParanoid" id="F4RA53"/>
<comment type="similarity">
    <text evidence="1">Belongs to the ATG14 family.</text>
</comment>
<evidence type="ECO:0000256" key="1">
    <source>
        <dbReference type="ARBA" id="ARBA00009574"/>
    </source>
</evidence>
<dbReference type="OrthoDB" id="16772at2759"/>
<dbReference type="VEuPathDB" id="FungiDB:MELLADRAFT_70943"/>
<feature type="region of interest" description="Disordered" evidence="4">
    <location>
        <begin position="109"/>
        <end position="133"/>
    </location>
</feature>
<keyword evidence="3" id="KW-0175">Coiled coil</keyword>
<evidence type="ECO:0000313" key="6">
    <source>
        <dbReference type="Proteomes" id="UP000001072"/>
    </source>
</evidence>
<dbReference type="KEGG" id="mlr:MELLADRAFT_70943"/>
<dbReference type="GO" id="GO:0032991">
    <property type="term" value="C:protein-containing complex"/>
    <property type="evidence" value="ECO:0007669"/>
    <property type="project" value="UniProtKB-ARBA"/>
</dbReference>
<dbReference type="HOGENOM" id="CLU_1444241_0_0_1"/>